<evidence type="ECO:0000313" key="2">
    <source>
        <dbReference type="Proteomes" id="UP000011910"/>
    </source>
</evidence>
<gene>
    <name evidence="1" type="ORF">ADICEAN_02888</name>
</gene>
<proteinExistence type="predicted"/>
<reference evidence="1 2" key="1">
    <citation type="journal article" date="2013" name="Genome Announc.">
        <title>Draft Genome Sequence of Cesiribacter andamanensis Strain AMV16T, Isolated from a Soil Sample from a Mud Volcano in the Andaman Islands, India.</title>
        <authorList>
            <person name="Shivaji S."/>
            <person name="Ara S."/>
            <person name="Begum Z."/>
            <person name="Srinivas T.N."/>
            <person name="Singh A."/>
            <person name="Kumar Pinnaka A."/>
        </authorList>
    </citation>
    <scope>NUCLEOTIDE SEQUENCE [LARGE SCALE GENOMIC DNA]</scope>
    <source>
        <strain evidence="1 2">AMV16</strain>
    </source>
</reference>
<accession>M7N455</accession>
<dbReference type="EMBL" id="AODQ01000079">
    <property type="protein sequence ID" value="EMR01996.1"/>
    <property type="molecule type" value="Genomic_DNA"/>
</dbReference>
<evidence type="ECO:0000313" key="1">
    <source>
        <dbReference type="EMBL" id="EMR01996.1"/>
    </source>
</evidence>
<dbReference type="AlphaFoldDB" id="M7N455"/>
<sequence length="63" mass="6960">MAKALGLEAYRQLVASLPPHLQQGFVADRLQEKVEPLLASPSEGEWIRQPKVRMGVLPRPGQA</sequence>
<dbReference type="Proteomes" id="UP000011910">
    <property type="component" value="Unassembled WGS sequence"/>
</dbReference>
<name>M7N455_9BACT</name>
<protein>
    <submittedName>
        <fullName evidence="1">Uncharacterized protein</fullName>
    </submittedName>
</protein>
<organism evidence="1 2">
    <name type="scientific">Cesiribacter andamanensis AMV16</name>
    <dbReference type="NCBI Taxonomy" id="1279009"/>
    <lineage>
        <taxon>Bacteria</taxon>
        <taxon>Pseudomonadati</taxon>
        <taxon>Bacteroidota</taxon>
        <taxon>Cytophagia</taxon>
        <taxon>Cytophagales</taxon>
        <taxon>Cesiribacteraceae</taxon>
        <taxon>Cesiribacter</taxon>
    </lineage>
</organism>
<comment type="caution">
    <text evidence="1">The sequence shown here is derived from an EMBL/GenBank/DDBJ whole genome shotgun (WGS) entry which is preliminary data.</text>
</comment>
<keyword evidence="2" id="KW-1185">Reference proteome</keyword>